<feature type="region of interest" description="Disordered" evidence="3">
    <location>
        <begin position="723"/>
        <end position="748"/>
    </location>
</feature>
<proteinExistence type="predicted"/>
<dbReference type="Gene3D" id="3.10.20.90">
    <property type="entry name" value="Phosphatidylinositol 3-kinase Catalytic Subunit, Chain A, domain 1"/>
    <property type="match status" value="1"/>
</dbReference>
<dbReference type="PANTHER" id="PTHR23113">
    <property type="entry name" value="GUANINE NUCLEOTIDE EXCHANGE FACTOR"/>
    <property type="match status" value="1"/>
</dbReference>
<reference evidence="6" key="2">
    <citation type="submission" date="2025-08" db="UniProtKB">
        <authorList>
            <consortium name="Ensembl"/>
        </authorList>
    </citation>
    <scope>IDENTIFICATION</scope>
</reference>
<dbReference type="PROSITE" id="PS00720">
    <property type="entry name" value="RASGEF"/>
    <property type="match status" value="1"/>
</dbReference>
<dbReference type="InterPro" id="IPR029071">
    <property type="entry name" value="Ubiquitin-like_domsf"/>
</dbReference>
<dbReference type="SMART" id="SM00147">
    <property type="entry name" value="RasGEF"/>
    <property type="match status" value="1"/>
</dbReference>
<evidence type="ECO:0000313" key="6">
    <source>
        <dbReference type="Ensembl" id="ENSACAP00000003538.3"/>
    </source>
</evidence>
<feature type="region of interest" description="Disordered" evidence="3">
    <location>
        <begin position="393"/>
        <end position="420"/>
    </location>
</feature>
<dbReference type="InterPro" id="IPR001895">
    <property type="entry name" value="RASGEF_cat_dom"/>
</dbReference>
<dbReference type="eggNOG" id="KOG3629">
    <property type="taxonomic scope" value="Eukaryota"/>
</dbReference>
<dbReference type="Pfam" id="PF00617">
    <property type="entry name" value="RasGEF"/>
    <property type="match status" value="1"/>
</dbReference>
<evidence type="ECO:0000256" key="2">
    <source>
        <dbReference type="PROSITE-ProRule" id="PRU00168"/>
    </source>
</evidence>
<name>H9G7U1_ANOCA</name>
<dbReference type="SUPFAM" id="SSF54236">
    <property type="entry name" value="Ubiquitin-like"/>
    <property type="match status" value="1"/>
</dbReference>
<dbReference type="AlphaFoldDB" id="H9G7U1"/>
<evidence type="ECO:0000256" key="1">
    <source>
        <dbReference type="ARBA" id="ARBA00022658"/>
    </source>
</evidence>
<organism evidence="6 7">
    <name type="scientific">Anolis carolinensis</name>
    <name type="common">Green anole</name>
    <name type="synonym">American chameleon</name>
    <dbReference type="NCBI Taxonomy" id="28377"/>
    <lineage>
        <taxon>Eukaryota</taxon>
        <taxon>Metazoa</taxon>
        <taxon>Chordata</taxon>
        <taxon>Craniata</taxon>
        <taxon>Vertebrata</taxon>
        <taxon>Euteleostomi</taxon>
        <taxon>Lepidosauria</taxon>
        <taxon>Squamata</taxon>
        <taxon>Bifurcata</taxon>
        <taxon>Unidentata</taxon>
        <taxon>Episquamata</taxon>
        <taxon>Toxicofera</taxon>
        <taxon>Iguania</taxon>
        <taxon>Dactyloidae</taxon>
        <taxon>Anolis</taxon>
    </lineage>
</organism>
<reference evidence="6" key="3">
    <citation type="submission" date="2025-09" db="UniProtKB">
        <authorList>
            <consortium name="Ensembl"/>
        </authorList>
    </citation>
    <scope>IDENTIFICATION</scope>
</reference>
<dbReference type="Bgee" id="ENSACAG00000003564">
    <property type="expression patterns" value="Expressed in skeletal muscle tissue and 12 other cell types or tissues"/>
</dbReference>
<dbReference type="PROSITE" id="PS50009">
    <property type="entry name" value="RASGEF_CAT"/>
    <property type="match status" value="1"/>
</dbReference>
<accession>H9G7U1</accession>
<feature type="compositionally biased region" description="Basic residues" evidence="3">
    <location>
        <begin position="406"/>
        <end position="415"/>
    </location>
</feature>
<dbReference type="PANTHER" id="PTHR23113:SF35">
    <property type="entry name" value="RAL GUANINE NUCLEOTIDE DISSOCIATION STIMULATOR"/>
    <property type="match status" value="1"/>
</dbReference>
<dbReference type="CDD" id="cd00155">
    <property type="entry name" value="RasGEF"/>
    <property type="match status" value="1"/>
</dbReference>
<dbReference type="SMART" id="SM00314">
    <property type="entry name" value="RA"/>
    <property type="match status" value="1"/>
</dbReference>
<dbReference type="InterPro" id="IPR000159">
    <property type="entry name" value="RA_dom"/>
</dbReference>
<feature type="compositionally biased region" description="Pro residues" evidence="3">
    <location>
        <begin position="208"/>
        <end position="222"/>
    </location>
</feature>
<sequence length="768" mass="83963">PPSLLFFLPSHSAFLSFPPSFPSSLSFSVSLSLPSSFPPSLLPFFFCPLPFPLSLPLFLSPSPLLLLSSFLPPPSHPSVLSFPSSSLLFCSRPSSSLSLPPSLSPFPPFLSFSLLPSFFFPLPSSLFHPPSLPFLPPSHSLLPLFPSFLPSFLPPSHCSSLASLLCSWLEGFPEDFARLEPALQGRLLSWLRWALGRGSGPEKALLLLPPPEGPNKGPPPTGTPTREDDAGEEPDPHFILGLQAEDVAAHLTATDAALFLGVVPQECLGSLWSRRDKKGHERDCPSVRATVAQFNRVATAVVFSCLADTALRAAQRARLLEKWIRVAEECFLLRNFSSLYAVVSALHSTPIHRLKRTWEETSRDWLRCYEELSAVCSEEDNYSQSRRLLFQEGAPRGSPGMEPTQRRHHHHHHRRSLEQRPTGVVPYLGTFLKDLVMLDAATKNRLKNGYINFEKHRKEFEIMTQLRLLQANCRNYALSPDPSLQRWFQGLPSLSETQSYLLSCAIEPPVEGGTPAKAGKPTVLITHCTDLLTSLSMNTLVPWDRSCSSNPPPDLLLPPASPDQGQTRLNQHTKWPSVSALDSAPESTTPTSLGGLAPPPPQGGTFVKGHRRSASCGSAYPAGQALGGASASECRIIRVSMALQDGTLYKSILVTSQDKAPVVVAKALEKHNQDRGLAPQYQLVQLLPGGRELAFPPTANVFYAMNGACQDFMLRAKGVHEKPLPGTPVLPPPPPPPPPKSPTPRRMEISATFPKIKATGRKIARALF</sequence>
<dbReference type="InterPro" id="IPR023578">
    <property type="entry name" value="Ras_GEF_dom_sf"/>
</dbReference>
<dbReference type="InterPro" id="IPR036964">
    <property type="entry name" value="RASGEF_cat_dom_sf"/>
</dbReference>
<dbReference type="Proteomes" id="UP000001646">
    <property type="component" value="Unplaced"/>
</dbReference>
<dbReference type="CDD" id="cd17211">
    <property type="entry name" value="RA_RGL2"/>
    <property type="match status" value="1"/>
</dbReference>
<keyword evidence="7" id="KW-1185">Reference proteome</keyword>
<dbReference type="GO" id="GO:0007264">
    <property type="term" value="P:small GTPase-mediated signal transduction"/>
    <property type="evidence" value="ECO:0007669"/>
    <property type="project" value="InterPro"/>
</dbReference>
<dbReference type="HOGENOM" id="CLU_010252_0_2_1"/>
<feature type="domain" description="Ras-associating" evidence="5">
    <location>
        <begin position="633"/>
        <end position="719"/>
    </location>
</feature>
<evidence type="ECO:0000256" key="3">
    <source>
        <dbReference type="SAM" id="MobiDB-lite"/>
    </source>
</evidence>
<dbReference type="GeneTree" id="ENSGT00940000161403"/>
<dbReference type="InterPro" id="IPR008937">
    <property type="entry name" value="Ras-like_GEF"/>
</dbReference>
<feature type="domain" description="Ras-GEF" evidence="4">
    <location>
        <begin position="243"/>
        <end position="509"/>
    </location>
</feature>
<dbReference type="STRING" id="28377.ENSACAP00000003538"/>
<feature type="compositionally biased region" description="Pro residues" evidence="3">
    <location>
        <begin position="725"/>
        <end position="742"/>
    </location>
</feature>
<dbReference type="PROSITE" id="PS50200">
    <property type="entry name" value="RA"/>
    <property type="match status" value="1"/>
</dbReference>
<dbReference type="SUPFAM" id="SSF48366">
    <property type="entry name" value="Ras GEF"/>
    <property type="match status" value="1"/>
</dbReference>
<evidence type="ECO:0000313" key="7">
    <source>
        <dbReference type="Proteomes" id="UP000001646"/>
    </source>
</evidence>
<feature type="region of interest" description="Disordered" evidence="3">
    <location>
        <begin position="575"/>
        <end position="610"/>
    </location>
</feature>
<evidence type="ECO:0000259" key="5">
    <source>
        <dbReference type="PROSITE" id="PS50200"/>
    </source>
</evidence>
<dbReference type="InParanoid" id="H9G7U1"/>
<reference evidence="6" key="1">
    <citation type="submission" date="2009-12" db="EMBL/GenBank/DDBJ databases">
        <title>The Genome Sequence of Anolis carolinensis (Green Anole Lizard).</title>
        <authorList>
            <consortium name="The Genome Sequencing Platform"/>
            <person name="Di Palma F."/>
            <person name="Alfoldi J."/>
            <person name="Heiman D."/>
            <person name="Young S."/>
            <person name="Grabherr M."/>
            <person name="Johnson J."/>
            <person name="Lander E.S."/>
            <person name="Lindblad-Toh K."/>
        </authorList>
    </citation>
    <scope>NUCLEOTIDE SEQUENCE [LARGE SCALE GENOMIC DNA]</scope>
    <source>
        <strain evidence="6">JBL SC #1</strain>
    </source>
</reference>
<dbReference type="Ensembl" id="ENSACAT00000003626.4">
    <property type="protein sequence ID" value="ENSACAP00000003538.3"/>
    <property type="gene ID" value="ENSACAG00000003564.4"/>
</dbReference>
<feature type="region of interest" description="Disordered" evidence="3">
    <location>
        <begin position="204"/>
        <end position="235"/>
    </location>
</feature>
<evidence type="ECO:0008006" key="8">
    <source>
        <dbReference type="Google" id="ProtNLM"/>
    </source>
</evidence>
<dbReference type="Gene3D" id="1.10.840.10">
    <property type="entry name" value="Ras guanine-nucleotide exchange factors catalytic domain"/>
    <property type="match status" value="1"/>
</dbReference>
<evidence type="ECO:0000259" key="4">
    <source>
        <dbReference type="PROSITE" id="PS50009"/>
    </source>
</evidence>
<keyword evidence="1 2" id="KW-0344">Guanine-nucleotide releasing factor</keyword>
<protein>
    <recommendedName>
        <fullName evidence="8">Ral guanine nucleotide dissociation stimulator like 2</fullName>
    </recommendedName>
</protein>
<dbReference type="GO" id="GO:0005085">
    <property type="term" value="F:guanyl-nucleotide exchange factor activity"/>
    <property type="evidence" value="ECO:0007669"/>
    <property type="project" value="UniProtKB-KW"/>
</dbReference>
<dbReference type="Pfam" id="PF00788">
    <property type="entry name" value="RA"/>
    <property type="match status" value="1"/>
</dbReference>
<dbReference type="InterPro" id="IPR019804">
    <property type="entry name" value="Ras_G-nucl-exch_fac_CS"/>
</dbReference>